<dbReference type="PANTHER" id="PTHR33116:SF86">
    <property type="entry name" value="REVERSE TRANSCRIPTASE DOMAIN-CONTAINING PROTEIN"/>
    <property type="match status" value="1"/>
</dbReference>
<dbReference type="Gramene" id="evm.model.02.1418">
    <property type="protein sequence ID" value="cds.evm.model.02.1418"/>
    <property type="gene ID" value="evm.TU.02.1418"/>
</dbReference>
<dbReference type="EMBL" id="UZAU01000191">
    <property type="status" value="NOT_ANNOTATED_CDS"/>
    <property type="molecule type" value="Genomic_DNA"/>
</dbReference>
<evidence type="ECO:0000313" key="1">
    <source>
        <dbReference type="EnsemblPlants" id="cds.evm.model.02.1418"/>
    </source>
</evidence>
<reference evidence="1" key="2">
    <citation type="submission" date="2021-03" db="UniProtKB">
        <authorList>
            <consortium name="EnsemblPlants"/>
        </authorList>
    </citation>
    <scope>IDENTIFICATION</scope>
</reference>
<accession>A0A803NTJ2</accession>
<protein>
    <submittedName>
        <fullName evidence="1">Uncharacterized protein</fullName>
    </submittedName>
</protein>
<reference evidence="1" key="1">
    <citation type="submission" date="2018-11" db="EMBL/GenBank/DDBJ databases">
        <authorList>
            <person name="Grassa J C."/>
        </authorList>
    </citation>
    <scope>NUCLEOTIDE SEQUENCE [LARGE SCALE GENOMIC DNA]</scope>
</reference>
<keyword evidence="2" id="KW-1185">Reference proteome</keyword>
<name>A0A803NTJ2_CANSA</name>
<dbReference type="OMA" id="WEINRDI"/>
<evidence type="ECO:0000313" key="2">
    <source>
        <dbReference type="Proteomes" id="UP000596661"/>
    </source>
</evidence>
<dbReference type="Proteomes" id="UP000596661">
    <property type="component" value="Chromosome 2"/>
</dbReference>
<dbReference type="AlphaFoldDB" id="A0A803NTJ2"/>
<proteinExistence type="predicted"/>
<sequence length="113" mass="12887">MSVFSLPWEINRDIESLLAKFWWKGSNGETRGISWMSWDRMCDHKNNGGMGFRNFIDFNLALLGKQGWRFFSRPNSLASRAYSKQGISLGIAFSMLSWETIPVLCGECGRLGL</sequence>
<dbReference type="EnsemblPlants" id="evm.model.02.1418">
    <property type="protein sequence ID" value="cds.evm.model.02.1418"/>
    <property type="gene ID" value="evm.TU.02.1418"/>
</dbReference>
<organism evidence="1 2">
    <name type="scientific">Cannabis sativa</name>
    <name type="common">Hemp</name>
    <name type="synonym">Marijuana</name>
    <dbReference type="NCBI Taxonomy" id="3483"/>
    <lineage>
        <taxon>Eukaryota</taxon>
        <taxon>Viridiplantae</taxon>
        <taxon>Streptophyta</taxon>
        <taxon>Embryophyta</taxon>
        <taxon>Tracheophyta</taxon>
        <taxon>Spermatophyta</taxon>
        <taxon>Magnoliopsida</taxon>
        <taxon>eudicotyledons</taxon>
        <taxon>Gunneridae</taxon>
        <taxon>Pentapetalae</taxon>
        <taxon>rosids</taxon>
        <taxon>fabids</taxon>
        <taxon>Rosales</taxon>
        <taxon>Cannabaceae</taxon>
        <taxon>Cannabis</taxon>
    </lineage>
</organism>
<dbReference type="PANTHER" id="PTHR33116">
    <property type="entry name" value="REVERSE TRANSCRIPTASE ZINC-BINDING DOMAIN-CONTAINING PROTEIN-RELATED-RELATED"/>
    <property type="match status" value="1"/>
</dbReference>